<protein>
    <submittedName>
        <fullName evidence="12">Ribosomal protein S6 modification protein</fullName>
    </submittedName>
</protein>
<proteinExistence type="predicted"/>
<dbReference type="Pfam" id="PF18030">
    <property type="entry name" value="Rimk_N"/>
    <property type="match status" value="1"/>
</dbReference>
<dbReference type="RefSeq" id="WP_054560003.1">
    <property type="nucleotide sequence ID" value="NZ_LDJX01000006.1"/>
</dbReference>
<dbReference type="GO" id="GO:0006412">
    <property type="term" value="P:translation"/>
    <property type="evidence" value="ECO:0007669"/>
    <property type="project" value="UniProtKB-KW"/>
</dbReference>
<keyword evidence="8" id="KW-0648">Protein biosynthesis</keyword>
<evidence type="ECO:0000256" key="7">
    <source>
        <dbReference type="ARBA" id="ARBA00022842"/>
    </source>
</evidence>
<keyword evidence="9" id="KW-0464">Manganese</keyword>
<dbReference type="Gene3D" id="3.30.470.20">
    <property type="entry name" value="ATP-grasp fold, B domain"/>
    <property type="match status" value="1"/>
</dbReference>
<evidence type="ECO:0000259" key="11">
    <source>
        <dbReference type="PROSITE" id="PS50975"/>
    </source>
</evidence>
<evidence type="ECO:0000256" key="4">
    <source>
        <dbReference type="ARBA" id="ARBA00022723"/>
    </source>
</evidence>
<accession>A0A0P7ACX0</accession>
<evidence type="ECO:0000256" key="2">
    <source>
        <dbReference type="ARBA" id="ARBA00001946"/>
    </source>
</evidence>
<dbReference type="Gene3D" id="3.40.50.20">
    <property type="match status" value="1"/>
</dbReference>
<dbReference type="InterPro" id="IPR013815">
    <property type="entry name" value="ATP_grasp_subdomain_1"/>
</dbReference>
<dbReference type="Gene3D" id="3.30.1490.20">
    <property type="entry name" value="ATP-grasp fold, A domain"/>
    <property type="match status" value="1"/>
</dbReference>
<dbReference type="PANTHER" id="PTHR21621:SF7">
    <property type="entry name" value="RIBOSOMAL PROTEIN BS6--L-GLUTAMATE LIGASE"/>
    <property type="match status" value="1"/>
</dbReference>
<evidence type="ECO:0000256" key="6">
    <source>
        <dbReference type="ARBA" id="ARBA00022840"/>
    </source>
</evidence>
<keyword evidence="6 10" id="KW-0067">ATP-binding</keyword>
<dbReference type="OrthoDB" id="3865600at2"/>
<dbReference type="GO" id="GO:0018169">
    <property type="term" value="F:ribosomal S6-glutamic acid ligase activity"/>
    <property type="evidence" value="ECO:0007669"/>
    <property type="project" value="TreeGrafter"/>
</dbReference>
<dbReference type="GO" id="GO:0046872">
    <property type="term" value="F:metal ion binding"/>
    <property type="evidence" value="ECO:0007669"/>
    <property type="project" value="UniProtKB-KW"/>
</dbReference>
<dbReference type="InterPro" id="IPR011761">
    <property type="entry name" value="ATP-grasp"/>
</dbReference>
<gene>
    <name evidence="12" type="ORF">I595_3014</name>
</gene>
<evidence type="ECO:0000256" key="8">
    <source>
        <dbReference type="ARBA" id="ARBA00022917"/>
    </source>
</evidence>
<dbReference type="InterPro" id="IPR041107">
    <property type="entry name" value="Rimk_N"/>
</dbReference>
<name>A0A0P7ACX0_9FLAO</name>
<evidence type="ECO:0000256" key="5">
    <source>
        <dbReference type="ARBA" id="ARBA00022741"/>
    </source>
</evidence>
<dbReference type="InterPro" id="IPR004666">
    <property type="entry name" value="Rp_bS6_RimK/Lys_biosynth_LsyX"/>
</dbReference>
<evidence type="ECO:0000256" key="3">
    <source>
        <dbReference type="ARBA" id="ARBA00022598"/>
    </source>
</evidence>
<dbReference type="GO" id="GO:0009432">
    <property type="term" value="P:SOS response"/>
    <property type="evidence" value="ECO:0007669"/>
    <property type="project" value="TreeGrafter"/>
</dbReference>
<comment type="cofactor">
    <cofactor evidence="2">
        <name>Mg(2+)</name>
        <dbReference type="ChEBI" id="CHEBI:18420"/>
    </cofactor>
</comment>
<keyword evidence="13" id="KW-1185">Reference proteome</keyword>
<dbReference type="NCBIfam" id="TIGR00768">
    <property type="entry name" value="rimK_fam"/>
    <property type="match status" value="1"/>
</dbReference>
<dbReference type="Proteomes" id="UP000050280">
    <property type="component" value="Unassembled WGS sequence"/>
</dbReference>
<keyword evidence="7" id="KW-0460">Magnesium</keyword>
<evidence type="ECO:0000256" key="1">
    <source>
        <dbReference type="ARBA" id="ARBA00001936"/>
    </source>
</evidence>
<keyword evidence="4" id="KW-0479">Metal-binding</keyword>
<reference evidence="12 13" key="1">
    <citation type="submission" date="2015-09" db="EMBL/GenBank/DDBJ databases">
        <title>Genome sequence of the marine flavobacterium Croceitalea dokdonensis DOKDO 023 that contains proton- and sodium-pumping rhodopsins.</title>
        <authorList>
            <person name="Kwon S.-K."/>
            <person name="Lee H.K."/>
            <person name="Kwak M.-J."/>
            <person name="Kim J.F."/>
        </authorList>
    </citation>
    <scope>NUCLEOTIDE SEQUENCE [LARGE SCALE GENOMIC DNA]</scope>
    <source>
        <strain evidence="12 13">DOKDO 023</strain>
    </source>
</reference>
<dbReference type="PATRIC" id="fig|1300341.3.peg.3165"/>
<evidence type="ECO:0000313" key="13">
    <source>
        <dbReference type="Proteomes" id="UP000050280"/>
    </source>
</evidence>
<dbReference type="Pfam" id="PF08443">
    <property type="entry name" value="RimK"/>
    <property type="match status" value="1"/>
</dbReference>
<comment type="caution">
    <text evidence="12">The sequence shown here is derived from an EMBL/GenBank/DDBJ whole genome shotgun (WGS) entry which is preliminary data.</text>
</comment>
<dbReference type="STRING" id="1300341.I595_3014"/>
<organism evidence="12 13">
    <name type="scientific">Croceitalea dokdonensis DOKDO 023</name>
    <dbReference type="NCBI Taxonomy" id="1300341"/>
    <lineage>
        <taxon>Bacteria</taxon>
        <taxon>Pseudomonadati</taxon>
        <taxon>Bacteroidota</taxon>
        <taxon>Flavobacteriia</taxon>
        <taxon>Flavobacteriales</taxon>
        <taxon>Flavobacteriaceae</taxon>
        <taxon>Croceitalea</taxon>
    </lineage>
</organism>
<keyword evidence="5 10" id="KW-0547">Nucleotide-binding</keyword>
<evidence type="ECO:0000256" key="9">
    <source>
        <dbReference type="ARBA" id="ARBA00023211"/>
    </source>
</evidence>
<dbReference type="PANTHER" id="PTHR21621">
    <property type="entry name" value="RIBOSOMAL PROTEIN S6 MODIFICATION PROTEIN"/>
    <property type="match status" value="1"/>
</dbReference>
<dbReference type="GO" id="GO:0005524">
    <property type="term" value="F:ATP binding"/>
    <property type="evidence" value="ECO:0007669"/>
    <property type="project" value="UniProtKB-UniRule"/>
</dbReference>
<comment type="cofactor">
    <cofactor evidence="1">
        <name>Mn(2+)</name>
        <dbReference type="ChEBI" id="CHEBI:29035"/>
    </cofactor>
</comment>
<dbReference type="EMBL" id="LDJX01000006">
    <property type="protein sequence ID" value="KPM31035.1"/>
    <property type="molecule type" value="Genomic_DNA"/>
</dbReference>
<feature type="domain" description="ATP-grasp" evidence="11">
    <location>
        <begin position="105"/>
        <end position="288"/>
    </location>
</feature>
<evidence type="ECO:0000256" key="10">
    <source>
        <dbReference type="PROSITE-ProRule" id="PRU00409"/>
    </source>
</evidence>
<dbReference type="SUPFAM" id="SSF56059">
    <property type="entry name" value="Glutathione synthetase ATP-binding domain-like"/>
    <property type="match status" value="1"/>
</dbReference>
<dbReference type="GO" id="GO:0005737">
    <property type="term" value="C:cytoplasm"/>
    <property type="evidence" value="ECO:0007669"/>
    <property type="project" value="TreeGrafter"/>
</dbReference>
<dbReference type="InterPro" id="IPR013651">
    <property type="entry name" value="ATP-grasp_RimK-type"/>
</dbReference>
<keyword evidence="3" id="KW-0436">Ligase</keyword>
<sequence>MDIALLSVSLNVHSTRRIAEEAEKAGHYVELIDHTKCSVKLGDGTPKIFLGEEDVTNEFDAIIPRIGTKVTRHGAAIVKQFEMNGVFSTARSLGITRARNKVRTLQIMARKGIAIPQTLFSINPDNIGEQIRLLGGPPVIIKIQEGTQGIGVILAESKQSAKSIIDTFYKMDTSILLQEYVKEANGEDIRIIVVGNKIVASMKRSSELGEFRSNVHRGGRTSAIEITANERKMALHATKYLGLGVAGVDLMRSKKGPVLLEVNASPGLKGIEGATGVNVAKHIVAYVEKNVGKKRRK</sequence>
<dbReference type="PROSITE" id="PS50975">
    <property type="entry name" value="ATP_GRASP"/>
    <property type="match status" value="1"/>
</dbReference>
<dbReference type="AlphaFoldDB" id="A0A0P7ACX0"/>
<evidence type="ECO:0000313" key="12">
    <source>
        <dbReference type="EMBL" id="KPM31035.1"/>
    </source>
</evidence>